<comment type="caution">
    <text evidence="2">The sequence shown here is derived from an EMBL/GenBank/DDBJ whole genome shotgun (WGS) entry which is preliminary data.</text>
</comment>
<dbReference type="PRINTS" id="PR00598">
    <property type="entry name" value="HTHMARR"/>
</dbReference>
<dbReference type="PANTHER" id="PTHR33164">
    <property type="entry name" value="TRANSCRIPTIONAL REGULATOR, MARR FAMILY"/>
    <property type="match status" value="1"/>
</dbReference>
<keyword evidence="3" id="KW-1185">Reference proteome</keyword>
<dbReference type="Pfam" id="PF01047">
    <property type="entry name" value="MarR"/>
    <property type="match status" value="1"/>
</dbReference>
<dbReference type="SUPFAM" id="SSF46785">
    <property type="entry name" value="Winged helix' DNA-binding domain"/>
    <property type="match status" value="1"/>
</dbReference>
<dbReference type="InterPro" id="IPR036390">
    <property type="entry name" value="WH_DNA-bd_sf"/>
</dbReference>
<dbReference type="PANTHER" id="PTHR33164:SF95">
    <property type="entry name" value="TRANSCRIPTIONAL REGULATOR"/>
    <property type="match status" value="1"/>
</dbReference>
<dbReference type="InterPro" id="IPR036388">
    <property type="entry name" value="WH-like_DNA-bd_sf"/>
</dbReference>
<feature type="domain" description="HTH marR-type" evidence="1">
    <location>
        <begin position="27"/>
        <end position="165"/>
    </location>
</feature>
<evidence type="ECO:0000259" key="1">
    <source>
        <dbReference type="PROSITE" id="PS50995"/>
    </source>
</evidence>
<accession>A0ABV8A8N9</accession>
<evidence type="ECO:0000313" key="2">
    <source>
        <dbReference type="EMBL" id="MFC3861711.1"/>
    </source>
</evidence>
<protein>
    <submittedName>
        <fullName evidence="2">MarR family winged helix-turn-helix transcriptional regulator</fullName>
    </submittedName>
</protein>
<dbReference type="EMBL" id="JBHRZF010000155">
    <property type="protein sequence ID" value="MFC3861711.1"/>
    <property type="molecule type" value="Genomic_DNA"/>
</dbReference>
<organism evidence="2 3">
    <name type="scientific">Deinococcus antarcticus</name>
    <dbReference type="NCBI Taxonomy" id="1298767"/>
    <lineage>
        <taxon>Bacteria</taxon>
        <taxon>Thermotogati</taxon>
        <taxon>Deinococcota</taxon>
        <taxon>Deinococci</taxon>
        <taxon>Deinococcales</taxon>
        <taxon>Deinococcaceae</taxon>
        <taxon>Deinococcus</taxon>
    </lineage>
</organism>
<proteinExistence type="predicted"/>
<name>A0ABV8A8N9_9DEIO</name>
<sequence>MPSPEKPRSLERGVVTATPDVAEPLNLSYLRHLVGNLSGLVHIRSREIFKSRLSEHQLTPKQAVVLEFIANNPGVSQKEIAQGVVTTPAMLVSVLDTLTGRGLVERVTDTEDRRRTCVALTPDGLLALGDIKKSFENVEETLQAESGMTDQEWQTLVTLLRKITERE</sequence>
<dbReference type="PROSITE" id="PS50995">
    <property type="entry name" value="HTH_MARR_2"/>
    <property type="match status" value="1"/>
</dbReference>
<dbReference type="InterPro" id="IPR000835">
    <property type="entry name" value="HTH_MarR-typ"/>
</dbReference>
<dbReference type="Proteomes" id="UP001595748">
    <property type="component" value="Unassembled WGS sequence"/>
</dbReference>
<dbReference type="SMART" id="SM00347">
    <property type="entry name" value="HTH_MARR"/>
    <property type="match status" value="1"/>
</dbReference>
<evidence type="ECO:0000313" key="3">
    <source>
        <dbReference type="Proteomes" id="UP001595748"/>
    </source>
</evidence>
<gene>
    <name evidence="2" type="ORF">ACFOPQ_13165</name>
</gene>
<dbReference type="InterPro" id="IPR039422">
    <property type="entry name" value="MarR/SlyA-like"/>
</dbReference>
<dbReference type="Gene3D" id="1.10.10.10">
    <property type="entry name" value="Winged helix-like DNA-binding domain superfamily/Winged helix DNA-binding domain"/>
    <property type="match status" value="1"/>
</dbReference>
<reference evidence="3" key="1">
    <citation type="journal article" date="2019" name="Int. J. Syst. Evol. Microbiol.">
        <title>The Global Catalogue of Microorganisms (GCM) 10K type strain sequencing project: providing services to taxonomists for standard genome sequencing and annotation.</title>
        <authorList>
            <consortium name="The Broad Institute Genomics Platform"/>
            <consortium name="The Broad Institute Genome Sequencing Center for Infectious Disease"/>
            <person name="Wu L."/>
            <person name="Ma J."/>
        </authorList>
    </citation>
    <scope>NUCLEOTIDE SEQUENCE [LARGE SCALE GENOMIC DNA]</scope>
    <source>
        <strain evidence="3">CCTCC AB 2013263</strain>
    </source>
</reference>